<comment type="caution">
    <text evidence="9">The sequence shown here is derived from an EMBL/GenBank/DDBJ whole genome shotgun (WGS) entry which is preliminary data.</text>
</comment>
<feature type="compositionally biased region" description="Basic and acidic residues" evidence="8">
    <location>
        <begin position="222"/>
        <end position="237"/>
    </location>
</feature>
<keyword evidence="10" id="KW-1185">Reference proteome</keyword>
<evidence type="ECO:0000256" key="2">
    <source>
        <dbReference type="ARBA" id="ARBA00022517"/>
    </source>
</evidence>
<gene>
    <name evidence="9" type="ORF">Ocin01_10197</name>
</gene>
<evidence type="ECO:0000256" key="7">
    <source>
        <dbReference type="PIRNR" id="PIRNR017300"/>
    </source>
</evidence>
<dbReference type="AlphaFoldDB" id="A0A1D2MUA0"/>
<evidence type="ECO:0000256" key="3">
    <source>
        <dbReference type="ARBA" id="ARBA00022552"/>
    </source>
</evidence>
<feature type="compositionally biased region" description="Acidic residues" evidence="8">
    <location>
        <begin position="324"/>
        <end position="337"/>
    </location>
</feature>
<feature type="compositionally biased region" description="Basic and acidic residues" evidence="8">
    <location>
        <begin position="285"/>
        <end position="295"/>
    </location>
</feature>
<feature type="compositionally biased region" description="Basic and acidic residues" evidence="8">
    <location>
        <begin position="555"/>
        <end position="574"/>
    </location>
</feature>
<evidence type="ECO:0000313" key="9">
    <source>
        <dbReference type="EMBL" id="ODM96481.1"/>
    </source>
</evidence>
<dbReference type="STRING" id="48709.A0A1D2MUA0"/>
<dbReference type="PANTHER" id="PTHR17039">
    <property type="entry name" value="U3 SMALL NUCLEOLAR RIBONUCLEOPROTEIN PROTEIN MPP10"/>
    <property type="match status" value="1"/>
</dbReference>
<sequence length="673" mass="76899">MKSGRRKGRGDEGTSSIELLVKTLNPEDFLSANEKVSTVSLDALKKTYDLTKVSENQDLDNPLGLQTDVIKTKIPLRKQKKKRQATISKAEAPLPCLITEGFDEDQIWEEIEIQNGVLYENLVTSVSKLLAYREKTMEVVSDDSSFEDGDISESELQLQNFNPPKNTQEGESEESDFFQSDESYRKKRTSKVEGRQYPKSEVDDKFFSLAQMTEHIERVEAAMEQAEDKRLAAKNENSEDDESSGEESIDFFEDVPSDTEEIKDERTEYFYKDFFDPPLDASENQVEKRQERMGFEETEDIDEDEEHQSSSFDNRKSVRFNLGAEEDEDSESEDEDSKTDKNIPKLSVKVNETLSTLEKRNKKILESIQEIEKEALEPKSWQLLGEATAESRPENALLEEHLVYEHLIRPAPEITVETTGKLEDVIKQRIKDGAWDDVQRKVKPIEDPREFKKRLVLDAEKSKASLAEIYEQEYLDVKKSEEGETDEKEPEEHVLIKKEMQSLFAKLDAISHYHYTPKPPSAEVKIVTNVPAISIEDVAPVSVSDASMLAPQEITDHIKGPIKGKEERTDTDRKRERRKKKKKQHIKRLIQEDKARTKGLGLRNIKLADGIVKSQKSKTSNDSSNHQNTKELKSSKAFFAKLQESAAAHISNVAKRKKALNETNKASAKKFKL</sequence>
<name>A0A1D2MUA0_ORCCI</name>
<dbReference type="OrthoDB" id="445326at2759"/>
<dbReference type="OMA" id="HFAEDFG"/>
<dbReference type="EMBL" id="LJIJ01000536">
    <property type="protein sequence ID" value="ODM96481.1"/>
    <property type="molecule type" value="Genomic_DNA"/>
</dbReference>
<keyword evidence="3 7" id="KW-0698">rRNA processing</keyword>
<feature type="compositionally biased region" description="Basic and acidic residues" evidence="8">
    <location>
        <begin position="190"/>
        <end position="199"/>
    </location>
</feature>
<feature type="compositionally biased region" description="Acidic residues" evidence="8">
    <location>
        <begin position="296"/>
        <end position="306"/>
    </location>
</feature>
<feature type="region of interest" description="Disordered" evidence="8">
    <location>
        <begin position="555"/>
        <end position="587"/>
    </location>
</feature>
<evidence type="ECO:0000313" key="10">
    <source>
        <dbReference type="Proteomes" id="UP000094527"/>
    </source>
</evidence>
<keyword evidence="5 7" id="KW-0687">Ribonucleoprotein</keyword>
<feature type="region of interest" description="Disordered" evidence="8">
    <location>
        <begin position="222"/>
        <end position="345"/>
    </location>
</feature>
<dbReference type="Pfam" id="PF04006">
    <property type="entry name" value="Mpp10"/>
    <property type="match status" value="1"/>
</dbReference>
<keyword evidence="2 7" id="KW-0690">Ribosome biogenesis</keyword>
<feature type="compositionally biased region" description="Polar residues" evidence="8">
    <location>
        <begin position="617"/>
        <end position="627"/>
    </location>
</feature>
<evidence type="ECO:0000256" key="1">
    <source>
        <dbReference type="ARBA" id="ARBA00004604"/>
    </source>
</evidence>
<dbReference type="PANTHER" id="PTHR17039:SF0">
    <property type="entry name" value="U3 SMALL NUCLEOLAR RIBONUCLEOPROTEIN PROTEIN MPP10"/>
    <property type="match status" value="1"/>
</dbReference>
<evidence type="ECO:0000256" key="4">
    <source>
        <dbReference type="ARBA" id="ARBA00023242"/>
    </source>
</evidence>
<dbReference type="Proteomes" id="UP000094527">
    <property type="component" value="Unassembled WGS sequence"/>
</dbReference>
<organism evidence="9 10">
    <name type="scientific">Orchesella cincta</name>
    <name type="common">Springtail</name>
    <name type="synonym">Podura cincta</name>
    <dbReference type="NCBI Taxonomy" id="48709"/>
    <lineage>
        <taxon>Eukaryota</taxon>
        <taxon>Metazoa</taxon>
        <taxon>Ecdysozoa</taxon>
        <taxon>Arthropoda</taxon>
        <taxon>Hexapoda</taxon>
        <taxon>Collembola</taxon>
        <taxon>Entomobryomorpha</taxon>
        <taxon>Entomobryoidea</taxon>
        <taxon>Orchesellidae</taxon>
        <taxon>Orchesellinae</taxon>
        <taxon>Orchesella</taxon>
    </lineage>
</organism>
<evidence type="ECO:0000256" key="6">
    <source>
        <dbReference type="ARBA" id="ARBA00029455"/>
    </source>
</evidence>
<feature type="compositionally biased region" description="Polar residues" evidence="8">
    <location>
        <begin position="154"/>
        <end position="167"/>
    </location>
</feature>
<accession>A0A1D2MUA0</accession>
<feature type="compositionally biased region" description="Acidic residues" evidence="8">
    <location>
        <begin position="238"/>
        <end position="262"/>
    </location>
</feature>
<evidence type="ECO:0000256" key="5">
    <source>
        <dbReference type="ARBA" id="ARBA00023274"/>
    </source>
</evidence>
<dbReference type="InterPro" id="IPR012173">
    <property type="entry name" value="Mpp10"/>
</dbReference>
<feature type="region of interest" description="Disordered" evidence="8">
    <location>
        <begin position="613"/>
        <end position="636"/>
    </location>
</feature>
<dbReference type="PIRSF" id="PIRSF017300">
    <property type="entry name" value="snoRNP_Mpp10"/>
    <property type="match status" value="1"/>
</dbReference>
<feature type="compositionally biased region" description="Acidic residues" evidence="8">
    <location>
        <begin position="141"/>
        <end position="153"/>
    </location>
</feature>
<dbReference type="GO" id="GO:0034457">
    <property type="term" value="C:Mpp10 complex"/>
    <property type="evidence" value="ECO:0007669"/>
    <property type="project" value="UniProtKB-UniRule"/>
</dbReference>
<protein>
    <recommendedName>
        <fullName evidence="7">U3 small nucleolar ribonucleoprotein protein MPP10</fullName>
    </recommendedName>
</protein>
<comment type="subcellular location">
    <subcellularLocation>
        <location evidence="1 7">Nucleus</location>
        <location evidence="1 7">Nucleolus</location>
    </subcellularLocation>
</comment>
<comment type="similarity">
    <text evidence="6 7">Belongs to the MPP10 family.</text>
</comment>
<keyword evidence="4 7" id="KW-0539">Nucleus</keyword>
<feature type="region of interest" description="Disordered" evidence="8">
    <location>
        <begin position="141"/>
        <end position="199"/>
    </location>
</feature>
<feature type="compositionally biased region" description="Basic and acidic residues" evidence="8">
    <location>
        <begin position="263"/>
        <end position="275"/>
    </location>
</feature>
<evidence type="ECO:0000256" key="8">
    <source>
        <dbReference type="SAM" id="MobiDB-lite"/>
    </source>
</evidence>
<comment type="function">
    <text evidence="7">Involved in nucleolar processing of pre-18S ribosomal RNA.</text>
</comment>
<feature type="compositionally biased region" description="Basic residues" evidence="8">
    <location>
        <begin position="575"/>
        <end position="587"/>
    </location>
</feature>
<dbReference type="GO" id="GO:0005732">
    <property type="term" value="C:sno(s)RNA-containing ribonucleoprotein complex"/>
    <property type="evidence" value="ECO:0007669"/>
    <property type="project" value="UniProtKB-UniRule"/>
</dbReference>
<proteinExistence type="inferred from homology"/>
<feature type="region of interest" description="Disordered" evidence="8">
    <location>
        <begin position="654"/>
        <end position="673"/>
    </location>
</feature>
<dbReference type="GO" id="GO:0032040">
    <property type="term" value="C:small-subunit processome"/>
    <property type="evidence" value="ECO:0007669"/>
    <property type="project" value="TreeGrafter"/>
</dbReference>
<reference evidence="9 10" key="1">
    <citation type="journal article" date="2016" name="Genome Biol. Evol.">
        <title>Gene Family Evolution Reflects Adaptation to Soil Environmental Stressors in the Genome of the Collembolan Orchesella cincta.</title>
        <authorList>
            <person name="Faddeeva-Vakhrusheva A."/>
            <person name="Derks M.F."/>
            <person name="Anvar S.Y."/>
            <person name="Agamennone V."/>
            <person name="Suring W."/>
            <person name="Smit S."/>
            <person name="van Straalen N.M."/>
            <person name="Roelofs D."/>
        </authorList>
    </citation>
    <scope>NUCLEOTIDE SEQUENCE [LARGE SCALE GENOMIC DNA]</scope>
    <source>
        <tissue evidence="9">Mixed pool</tissue>
    </source>
</reference>
<dbReference type="GO" id="GO:0006364">
    <property type="term" value="P:rRNA processing"/>
    <property type="evidence" value="ECO:0007669"/>
    <property type="project" value="UniProtKB-KW"/>
</dbReference>